<evidence type="ECO:0000313" key="10">
    <source>
        <dbReference type="EMBL" id="OAY63434.1"/>
    </source>
</evidence>
<dbReference type="SUPFAM" id="SSF53335">
    <property type="entry name" value="S-adenosyl-L-methionine-dependent methyltransferases"/>
    <property type="match status" value="1"/>
</dbReference>
<dbReference type="Pfam" id="PF05891">
    <property type="entry name" value="Methyltransf_PK"/>
    <property type="match status" value="1"/>
</dbReference>
<organism evidence="10 11">
    <name type="scientific">Ananas comosus</name>
    <name type="common">Pineapple</name>
    <name type="synonym">Ananas ananas</name>
    <dbReference type="NCBI Taxonomy" id="4615"/>
    <lineage>
        <taxon>Eukaryota</taxon>
        <taxon>Viridiplantae</taxon>
        <taxon>Streptophyta</taxon>
        <taxon>Embryophyta</taxon>
        <taxon>Tracheophyta</taxon>
        <taxon>Spermatophyta</taxon>
        <taxon>Magnoliopsida</taxon>
        <taxon>Liliopsida</taxon>
        <taxon>Poales</taxon>
        <taxon>Bromeliaceae</taxon>
        <taxon>Bromelioideae</taxon>
        <taxon>Ananas</taxon>
    </lineage>
</organism>
<dbReference type="InterPro" id="IPR029063">
    <property type="entry name" value="SAM-dependent_MTases_sf"/>
</dbReference>
<reference evidence="10 11" key="1">
    <citation type="journal article" date="2016" name="DNA Res.">
        <title>The draft genome of MD-2 pineapple using hybrid error correction of long reads.</title>
        <authorList>
            <person name="Redwan R.M."/>
            <person name="Saidin A."/>
            <person name="Kumar S.V."/>
        </authorList>
    </citation>
    <scope>NUCLEOTIDE SEQUENCE [LARGE SCALE GENOMIC DNA]</scope>
    <source>
        <strain evidence="11">cv. MD2</strain>
        <tissue evidence="10">Leaf</tissue>
    </source>
</reference>
<proteinExistence type="inferred from homology"/>
<dbReference type="InterPro" id="IPR037176">
    <property type="entry name" value="Osmotin/thaumatin-like_sf"/>
</dbReference>
<keyword evidence="4" id="KW-0295">Fungicide</keyword>
<dbReference type="FunFam" id="2.60.110.10:FF:000003">
    <property type="entry name" value="Thaumatin I"/>
    <property type="match status" value="3"/>
</dbReference>
<keyword evidence="5 10" id="KW-0489">Methyltransferase</keyword>
<dbReference type="GO" id="GO:0031640">
    <property type="term" value="P:killing of cells of another organism"/>
    <property type="evidence" value="ECO:0007669"/>
    <property type="project" value="UniProtKB-KW"/>
</dbReference>
<name>A0A199UFB4_ANACO</name>
<dbReference type="Pfam" id="PF00314">
    <property type="entry name" value="Thaumatin"/>
    <property type="match status" value="5"/>
</dbReference>
<dbReference type="Gene3D" id="3.40.50.150">
    <property type="entry name" value="Vaccinia Virus protein VP39"/>
    <property type="match status" value="1"/>
</dbReference>
<dbReference type="GO" id="GO:0032259">
    <property type="term" value="P:methylation"/>
    <property type="evidence" value="ECO:0007669"/>
    <property type="project" value="UniProtKB-KW"/>
</dbReference>
<dbReference type="PRINTS" id="PR00347">
    <property type="entry name" value="THAUMATIN"/>
</dbReference>
<protein>
    <submittedName>
        <fullName evidence="10">Alpha N-terminal protein methyltransferase 1</fullName>
    </submittedName>
</protein>
<evidence type="ECO:0000256" key="3">
    <source>
        <dbReference type="ARBA" id="ARBA00022529"/>
    </source>
</evidence>
<keyword evidence="6 10" id="KW-0808">Transferase</keyword>
<evidence type="ECO:0000256" key="4">
    <source>
        <dbReference type="ARBA" id="ARBA00022577"/>
    </source>
</evidence>
<comment type="similarity">
    <text evidence="2">Belongs to the thaumatin family.</text>
</comment>
<gene>
    <name evidence="10" type="ORF">ACMD2_13627</name>
</gene>
<keyword evidence="7" id="KW-0949">S-adenosyl-L-methionine</keyword>
<evidence type="ECO:0000256" key="2">
    <source>
        <dbReference type="ARBA" id="ARBA00010607"/>
    </source>
</evidence>
<comment type="similarity">
    <text evidence="1">Belongs to the methyltransferase superfamily. NTM1 family.</text>
</comment>
<keyword evidence="9" id="KW-0732">Signal</keyword>
<dbReference type="InterPro" id="IPR017949">
    <property type="entry name" value="Thaumatin_CS"/>
</dbReference>
<evidence type="ECO:0000256" key="7">
    <source>
        <dbReference type="ARBA" id="ARBA00022691"/>
    </source>
</evidence>
<dbReference type="STRING" id="4615.A0A199UFB4"/>
<evidence type="ECO:0000256" key="1">
    <source>
        <dbReference type="ARBA" id="ARBA00009059"/>
    </source>
</evidence>
<dbReference type="PROSITE" id="PS00316">
    <property type="entry name" value="THAUMATIN_1"/>
    <property type="match status" value="6"/>
</dbReference>
<feature type="chain" id="PRO_5008285212" evidence="9">
    <location>
        <begin position="21"/>
        <end position="1481"/>
    </location>
</feature>
<dbReference type="SUPFAM" id="SSF49870">
    <property type="entry name" value="Osmotin, thaumatin-like protein"/>
    <property type="match status" value="7"/>
</dbReference>
<dbReference type="Proteomes" id="UP000092600">
    <property type="component" value="Unassembled WGS sequence"/>
</dbReference>
<evidence type="ECO:0000313" key="11">
    <source>
        <dbReference type="Proteomes" id="UP000092600"/>
    </source>
</evidence>
<dbReference type="GO" id="GO:0008276">
    <property type="term" value="F:protein methyltransferase activity"/>
    <property type="evidence" value="ECO:0007669"/>
    <property type="project" value="UniProtKB-ARBA"/>
</dbReference>
<sequence>MAAQNTLPLLLLALLPLAAASTFDVANNCSYTVWAAASPGGGIQLNPGQSWSYNVPDGTTGGRVWPRTGCTFNSTGNGHCQTGDCSGVLACTGSGQSPNTLTEYSLNDPGGLDYFDISLVDGFNVPLSFKPTSNGCTSGPSCAADVNAQCPAELQVPGGCGDPCTIFGTPEYCCPSPSSCNPTKYSKYFKSQCPQAFSYPYDDNSATFACPGNTNYQISWTFNVADGTTGGRVWARTGCSFDSNGNGNCQTGDCGGVLACTGYGQNPNTLAEYSLDQSGGLDYFDISLVAGFNVPLSFTPTSNGCTSGPSCAANVNANCPAPLQVPGGCDDPCTIFGAPEYCCPSGSSCNPTQYSEYFKGQCPQAFSYPDDYDGTTFTCPGNTNYQLTPGQSWTFNVADGTTGGRVWARTGCSFDSNGNGHCQTGDCGGVLVCTGYGQNPNTLADFTPTSNGCTSGPSCAANVNANCPAPLQVPGGCDDPCTIFGTPEYCCPSGSSCNPTQYSEYFKSQCPQAFSYPDDYAGTTFTCPGNTNYQITDTSYYTYSGFYTCTQMAAQNTLPLLLLALLPLAAASTFDVANNCSYTVWAAASPGGGIQLNPGQSWSYNVPDGTTGGRVWPRTGCTFNSTGNGHCQTGDCGGVLACTGSGQSPNTLTEYSLNNPGGLDYFDISLVDGFNVPLSFKPTSNGCTSGPSCAADVNAQCPAELQVPGGCGDPCTIFGTPEYCCPSPSSCNPTKYSKYFKSQCPQAFSYPYDDNSATFACPGNTNYQISWTFNVADGTTGGRVWARTGCSFDSNGNGNCQTGDCGGVLACTGYGQNPNTLAEYSLDQSGGLDYFDISLVAGFNVPLSFTPTSNGCTSGPSCAANVNANCPAQLQVPGGCDDPCTIFGAPEYCCPSGSSCNPTQYSEYFKGQCPQAFSYPDDYDGTTFTCPGNTNYQLNPGQSWTFNVADGTTGGRVWARTGCSFDSNGNGHCQTGDCGGVLACTGYGQNPNTLAEYALNQSGGLDYFDISLVAGFNVPLSFKPTSNGCTSGPSCAADINASCPAALRVPGGCDDPCTIFGTPEYCCPSGSSCNPTGYSKFFKGQCPQAFSYPDDYAGTTFTCPGNTNYQGVEASVDGVLGGYGCVNDADVKGSEGFIKPLLIERFGSAKRHLVALDCGSGIGRVTKNLVIRYFNEVDLVEPVSHFLEAARESLAPAIDAEGDAHKAVNFYCVPLQDFTPEAGRHDVIWVQWRIRQLPDDDFVAFFKRAKFKELFNQCGLHIYRTKDQEGLPKELFPVKMYALVTDKPKGGNSDGRTRRHNYTPYEMITSVTSTRTTPRNLYAVFQIYANPQKRKKVTLPLRDCGGVLACIGYGQNPNTLAEYSLNQYAGLDYFDISLVAGFNVPLSFMPTSNGCTSGPSCAANVNAQCPAPLQVPGGCDDPCTFFRTPEYCCPSGSSCNPTQYSEYFKSQCPHAFSYPGDHNGTDFTCPGNTNYQVVFCP</sequence>
<dbReference type="Gene3D" id="2.60.110.10">
    <property type="entry name" value="Thaumatin"/>
    <property type="match status" value="8"/>
</dbReference>
<comment type="caution">
    <text evidence="10">The sequence shown here is derived from an EMBL/GenBank/DDBJ whole genome shotgun (WGS) entry which is preliminary data.</text>
</comment>
<dbReference type="SMART" id="SM00205">
    <property type="entry name" value="THN"/>
    <property type="match status" value="7"/>
</dbReference>
<evidence type="ECO:0000256" key="5">
    <source>
        <dbReference type="ARBA" id="ARBA00022603"/>
    </source>
</evidence>
<dbReference type="InterPro" id="IPR001938">
    <property type="entry name" value="Thaumatin"/>
</dbReference>
<evidence type="ECO:0000256" key="8">
    <source>
        <dbReference type="ARBA" id="ARBA00023157"/>
    </source>
</evidence>
<keyword evidence="3" id="KW-0929">Antimicrobial</keyword>
<feature type="signal peptide" evidence="9">
    <location>
        <begin position="1"/>
        <end position="20"/>
    </location>
</feature>
<evidence type="ECO:0000256" key="9">
    <source>
        <dbReference type="SAM" id="SignalP"/>
    </source>
</evidence>
<accession>A0A199UFB4</accession>
<keyword evidence="8" id="KW-1015">Disulfide bond</keyword>
<dbReference type="GO" id="GO:0050832">
    <property type="term" value="P:defense response to fungus"/>
    <property type="evidence" value="ECO:0007669"/>
    <property type="project" value="UniProtKB-KW"/>
</dbReference>
<dbReference type="PROSITE" id="PS51367">
    <property type="entry name" value="THAUMATIN_2"/>
    <property type="match status" value="7"/>
</dbReference>
<dbReference type="EMBL" id="LSRQ01008343">
    <property type="protein sequence ID" value="OAY63434.1"/>
    <property type="molecule type" value="Genomic_DNA"/>
</dbReference>
<dbReference type="PANTHER" id="PTHR31048">
    <property type="entry name" value="OS03G0233200 PROTEIN"/>
    <property type="match status" value="1"/>
</dbReference>
<dbReference type="InterPro" id="IPR008576">
    <property type="entry name" value="MeTrfase_NTM1"/>
</dbReference>
<evidence type="ECO:0000256" key="6">
    <source>
        <dbReference type="ARBA" id="ARBA00022679"/>
    </source>
</evidence>